<evidence type="ECO:0000256" key="3">
    <source>
        <dbReference type="ARBA" id="ARBA00022505"/>
    </source>
</evidence>
<keyword evidence="4" id="KW-0677">Repeat</keyword>
<dbReference type="InterPro" id="IPR003725">
    <property type="entry name" value="ModE-bd_N"/>
</dbReference>
<dbReference type="InterPro" id="IPR008995">
    <property type="entry name" value="Mo/tungstate-bd_C_term_dom"/>
</dbReference>
<dbReference type="GO" id="GO:0006355">
    <property type="term" value="P:regulation of DNA-templated transcription"/>
    <property type="evidence" value="ECO:0007669"/>
    <property type="project" value="InterPro"/>
</dbReference>
<evidence type="ECO:0000256" key="2">
    <source>
        <dbReference type="ARBA" id="ARBA00022448"/>
    </source>
</evidence>
<dbReference type="PIRSF" id="PIRSF005763">
    <property type="entry name" value="Txn_reg_ModE"/>
    <property type="match status" value="1"/>
</dbReference>
<dbReference type="PROSITE" id="PS51866">
    <property type="entry name" value="MOP"/>
    <property type="match status" value="2"/>
</dbReference>
<gene>
    <name evidence="7" type="primary">modE_2</name>
    <name evidence="7" type="ORF">NCTC12151_02158</name>
</gene>
<organism evidence="7 8">
    <name type="scientific">Leminorella richardii</name>
    <dbReference type="NCBI Taxonomy" id="158841"/>
    <lineage>
        <taxon>Bacteria</taxon>
        <taxon>Pseudomonadati</taxon>
        <taxon>Pseudomonadota</taxon>
        <taxon>Gammaproteobacteria</taxon>
        <taxon>Enterobacterales</taxon>
        <taxon>Budviciaceae</taxon>
        <taxon>Leminorella</taxon>
    </lineage>
</organism>
<dbReference type="PANTHER" id="PTHR30432">
    <property type="entry name" value="TRANSCRIPTIONAL REGULATOR MODE"/>
    <property type="match status" value="1"/>
</dbReference>
<dbReference type="RefSeq" id="WP_111740650.1">
    <property type="nucleotide sequence ID" value="NZ_LR698987.1"/>
</dbReference>
<dbReference type="AlphaFoldDB" id="A0A2X4XYB3"/>
<evidence type="ECO:0000256" key="5">
    <source>
        <dbReference type="PIRNR" id="PIRNR005763"/>
    </source>
</evidence>
<dbReference type="InterPro" id="IPR016462">
    <property type="entry name" value="ModE"/>
</dbReference>
<dbReference type="GO" id="GO:0015689">
    <property type="term" value="P:molybdate ion transport"/>
    <property type="evidence" value="ECO:0007669"/>
    <property type="project" value="UniProtKB-UniRule"/>
</dbReference>
<dbReference type="PANTHER" id="PTHR30432:SF1">
    <property type="entry name" value="DNA-BINDING TRANSCRIPTIONAL DUAL REGULATOR MODE"/>
    <property type="match status" value="1"/>
</dbReference>
<dbReference type="InterPro" id="IPR036388">
    <property type="entry name" value="WH-like_DNA-bd_sf"/>
</dbReference>
<keyword evidence="8" id="KW-1185">Reference proteome</keyword>
<dbReference type="SUPFAM" id="SSF46785">
    <property type="entry name" value="Winged helix' DNA-binding domain"/>
    <property type="match status" value="1"/>
</dbReference>
<name>A0A2X4XYB3_9GAMM</name>
<dbReference type="NCBIfam" id="NF007957">
    <property type="entry name" value="PRK10676.1"/>
    <property type="match status" value="1"/>
</dbReference>
<evidence type="ECO:0000259" key="6">
    <source>
        <dbReference type="PROSITE" id="PS51866"/>
    </source>
</evidence>
<dbReference type="KEGG" id="lri:NCTC12151_02158"/>
<comment type="similarity">
    <text evidence="1 5">Belongs to the ModE family.</text>
</comment>
<evidence type="ECO:0000313" key="7">
    <source>
        <dbReference type="EMBL" id="SQI41564.1"/>
    </source>
</evidence>
<dbReference type="Gene3D" id="2.40.50.100">
    <property type="match status" value="2"/>
</dbReference>
<proteinExistence type="inferred from homology"/>
<evidence type="ECO:0000256" key="4">
    <source>
        <dbReference type="ARBA" id="ARBA00022737"/>
    </source>
</evidence>
<keyword evidence="2 5" id="KW-0813">Transport</keyword>
<protein>
    <submittedName>
        <fullName evidence="7">Transcriptional regulator modE</fullName>
    </submittedName>
</protein>
<dbReference type="Gene3D" id="1.10.10.10">
    <property type="entry name" value="Winged helix-like DNA-binding domain superfamily/Winged helix DNA-binding domain"/>
    <property type="match status" value="1"/>
</dbReference>
<evidence type="ECO:0000256" key="1">
    <source>
        <dbReference type="ARBA" id="ARBA00008110"/>
    </source>
</evidence>
<dbReference type="InterPro" id="IPR036390">
    <property type="entry name" value="WH_DNA-bd_sf"/>
</dbReference>
<dbReference type="SUPFAM" id="SSF50331">
    <property type="entry name" value="MOP-like"/>
    <property type="match status" value="1"/>
</dbReference>
<dbReference type="NCBIfam" id="TIGR00637">
    <property type="entry name" value="ModE_repress"/>
    <property type="match status" value="1"/>
</dbReference>
<feature type="domain" description="Mop" evidence="6">
    <location>
        <begin position="193"/>
        <end position="259"/>
    </location>
</feature>
<dbReference type="Pfam" id="PF03459">
    <property type="entry name" value="TOBE"/>
    <property type="match status" value="2"/>
</dbReference>
<feature type="domain" description="Mop" evidence="6">
    <location>
        <begin position="123"/>
        <end position="190"/>
    </location>
</feature>
<dbReference type="InterPro" id="IPR051815">
    <property type="entry name" value="Molybdate_resp_trans_reg"/>
</dbReference>
<keyword evidence="3 5" id="KW-0500">Molybdenum</keyword>
<sequence length="261" mass="28128">MNAELLLTFKLQGQLFADPKRIALLKQIDITGSISQGAKQAGISYKSAWDAVNEMNQLTDRLLVERATGGKGGGGAHLTAYGKRLLQLYGLLEKIQQKAFDALHDDDIPLDSLLGAIARFSLQTSARNQFFSTVLPAESTVPPGYIQVLLADGKTRLYASLTNQSIKRLGLVQGKEVLALIKAPLIELHNAEVKGEDNCLSGRVASITPSEQRVEVLLTLEGGETLCSTVTPSQAKALELTEGQTLWATFHAESVIIATLC</sequence>
<evidence type="ECO:0000313" key="8">
    <source>
        <dbReference type="Proteomes" id="UP000249005"/>
    </source>
</evidence>
<reference evidence="7 8" key="1">
    <citation type="submission" date="2018-06" db="EMBL/GenBank/DDBJ databases">
        <authorList>
            <consortium name="Pathogen Informatics"/>
            <person name="Doyle S."/>
        </authorList>
    </citation>
    <scope>NUCLEOTIDE SEQUENCE [LARGE SCALE GENOMIC DNA]</scope>
    <source>
        <strain evidence="7 8">NCTC12151</strain>
    </source>
</reference>
<dbReference type="NCBIfam" id="TIGR00638">
    <property type="entry name" value="Mop"/>
    <property type="match status" value="1"/>
</dbReference>
<dbReference type="InterPro" id="IPR004606">
    <property type="entry name" value="Mop_domain"/>
</dbReference>
<dbReference type="OrthoDB" id="9800709at2"/>
<dbReference type="Proteomes" id="UP000249005">
    <property type="component" value="Chromosome 1"/>
</dbReference>
<dbReference type="GO" id="GO:0030151">
    <property type="term" value="F:molybdenum ion binding"/>
    <property type="evidence" value="ECO:0007669"/>
    <property type="project" value="UniProtKB-UniRule"/>
</dbReference>
<accession>A0A2X4XYB3</accession>
<dbReference type="InterPro" id="IPR005116">
    <property type="entry name" value="Transp-assoc_OB_typ1"/>
</dbReference>
<dbReference type="EMBL" id="LS483470">
    <property type="protein sequence ID" value="SQI41564.1"/>
    <property type="molecule type" value="Genomic_DNA"/>
</dbReference>